<organism evidence="1 2">
    <name type="scientific">Flavobacterium enshiense DK69</name>
    <dbReference type="NCBI Taxonomy" id="1107311"/>
    <lineage>
        <taxon>Bacteria</taxon>
        <taxon>Pseudomonadati</taxon>
        <taxon>Bacteroidota</taxon>
        <taxon>Flavobacteriia</taxon>
        <taxon>Flavobacteriales</taxon>
        <taxon>Flavobacteriaceae</taxon>
        <taxon>Flavobacterium</taxon>
    </lineage>
</organism>
<sequence length="128" mass="14890">MAKEDLLSKQINQLGFFLRKVLEKMTGADSECEMTESVSENSTVFKETLGFDLNDIQKLQLHEVVPFLLQNEYFSVENLELFADILVKTNAEDFSKKALKIYEHIDSKTATFSMERNLKIKMIKERFL</sequence>
<name>V6S755_9FLAO</name>
<evidence type="ECO:0000313" key="2">
    <source>
        <dbReference type="Proteomes" id="UP000030149"/>
    </source>
</evidence>
<reference evidence="1 2" key="2">
    <citation type="journal article" date="2015" name="Stand. Genomic Sci.">
        <title>High quality draft genomic sequence of Flavobacterium enshiense DK69(T) and comparison among Flavobacterium genomes.</title>
        <authorList>
            <person name="Zeng Z."/>
            <person name="Chen C."/>
            <person name="Du H."/>
            <person name="Wang G."/>
            <person name="Li M."/>
        </authorList>
    </citation>
    <scope>NUCLEOTIDE SEQUENCE [LARGE SCALE GENOMIC DNA]</scope>
    <source>
        <strain evidence="1 2">DK69</strain>
    </source>
</reference>
<reference evidence="2" key="1">
    <citation type="submission" date="2013-09" db="EMBL/GenBank/DDBJ databases">
        <authorList>
            <person name="Zeng Z."/>
            <person name="Chen C."/>
        </authorList>
    </citation>
    <scope>NUCLEOTIDE SEQUENCE [LARGE SCALE GENOMIC DNA]</scope>
    <source>
        <strain evidence="2">DK69</strain>
    </source>
</reference>
<dbReference type="STRING" id="1107311.Q767_01125"/>
<comment type="caution">
    <text evidence="1">The sequence shown here is derived from an EMBL/GenBank/DDBJ whole genome shotgun (WGS) entry which is preliminary data.</text>
</comment>
<dbReference type="eggNOG" id="ENOG5030YTE">
    <property type="taxonomic scope" value="Bacteria"/>
</dbReference>
<dbReference type="OrthoDB" id="1371200at2"/>
<dbReference type="PATRIC" id="fig|1107311.3.peg.2162"/>
<evidence type="ECO:0000313" key="1">
    <source>
        <dbReference type="EMBL" id="KGO97237.1"/>
    </source>
</evidence>
<dbReference type="Proteomes" id="UP000030149">
    <property type="component" value="Unassembled WGS sequence"/>
</dbReference>
<gene>
    <name evidence="1" type="ORF">Q767_01125</name>
</gene>
<keyword evidence="2" id="KW-1185">Reference proteome</keyword>
<dbReference type="EMBL" id="JRLZ01000001">
    <property type="protein sequence ID" value="KGO97237.1"/>
    <property type="molecule type" value="Genomic_DNA"/>
</dbReference>
<protein>
    <submittedName>
        <fullName evidence="1">Uncharacterized protein</fullName>
    </submittedName>
</protein>
<proteinExistence type="predicted"/>
<accession>V6S755</accession>
<dbReference type="AlphaFoldDB" id="V6S755"/>
<dbReference type="RefSeq" id="WP_023574168.1">
    <property type="nucleotide sequence ID" value="NZ_AVCS01000015.1"/>
</dbReference>